<organism evidence="2 3">
    <name type="scientific">Porites evermanni</name>
    <dbReference type="NCBI Taxonomy" id="104178"/>
    <lineage>
        <taxon>Eukaryota</taxon>
        <taxon>Metazoa</taxon>
        <taxon>Cnidaria</taxon>
        <taxon>Anthozoa</taxon>
        <taxon>Hexacorallia</taxon>
        <taxon>Scleractinia</taxon>
        <taxon>Fungiina</taxon>
        <taxon>Poritidae</taxon>
        <taxon>Porites</taxon>
    </lineage>
</organism>
<feature type="non-terminal residue" evidence="2">
    <location>
        <position position="101"/>
    </location>
</feature>
<feature type="non-terminal residue" evidence="2">
    <location>
        <position position="1"/>
    </location>
</feature>
<keyword evidence="1" id="KW-0472">Membrane</keyword>
<dbReference type="EMBL" id="CALNXI010002151">
    <property type="protein sequence ID" value="CAH3183777.1"/>
    <property type="molecule type" value="Genomic_DNA"/>
</dbReference>
<dbReference type="Proteomes" id="UP001159427">
    <property type="component" value="Unassembled WGS sequence"/>
</dbReference>
<evidence type="ECO:0000313" key="2">
    <source>
        <dbReference type="EMBL" id="CAH3183777.1"/>
    </source>
</evidence>
<keyword evidence="1" id="KW-1133">Transmembrane helix</keyword>
<reference evidence="2 3" key="1">
    <citation type="submission" date="2022-05" db="EMBL/GenBank/DDBJ databases">
        <authorList>
            <consortium name="Genoscope - CEA"/>
            <person name="William W."/>
        </authorList>
    </citation>
    <scope>NUCLEOTIDE SEQUENCE [LARGE SCALE GENOMIC DNA]</scope>
</reference>
<sequence>LVRKILFCYSKINFISSRHLSIYMSFCITVLTIMNQYSRIIETIRLRFLGISCKSRRSRSHVTRPLPSGLRFEVHVCTGRPRSRGKFCTLKHHNPTIERKY</sequence>
<comment type="caution">
    <text evidence="2">The sequence shown here is derived from an EMBL/GenBank/DDBJ whole genome shotgun (WGS) entry which is preliminary data.</text>
</comment>
<accession>A0ABN8RWV4</accession>
<name>A0ABN8RWV4_9CNID</name>
<keyword evidence="3" id="KW-1185">Reference proteome</keyword>
<proteinExistence type="predicted"/>
<feature type="transmembrane region" description="Helical" evidence="1">
    <location>
        <begin position="20"/>
        <end position="37"/>
    </location>
</feature>
<evidence type="ECO:0000256" key="1">
    <source>
        <dbReference type="SAM" id="Phobius"/>
    </source>
</evidence>
<protein>
    <submittedName>
        <fullName evidence="2">Uncharacterized protein</fullName>
    </submittedName>
</protein>
<gene>
    <name evidence="2" type="ORF">PEVE_00015077</name>
</gene>
<evidence type="ECO:0000313" key="3">
    <source>
        <dbReference type="Proteomes" id="UP001159427"/>
    </source>
</evidence>
<keyword evidence="1" id="KW-0812">Transmembrane</keyword>